<dbReference type="GO" id="GO:0005777">
    <property type="term" value="C:peroxisome"/>
    <property type="evidence" value="ECO:0007669"/>
    <property type="project" value="TreeGrafter"/>
</dbReference>
<accession>A0AAN8X571</accession>
<comment type="cofactor">
    <cofactor evidence="1">
        <name>Mg(2+)</name>
        <dbReference type="ChEBI" id="CHEBI:18420"/>
    </cofactor>
</comment>
<evidence type="ECO:0000259" key="5">
    <source>
        <dbReference type="PROSITE" id="PS51462"/>
    </source>
</evidence>
<reference evidence="6 7" key="1">
    <citation type="submission" date="2023-11" db="EMBL/GenBank/DDBJ databases">
        <title>Halocaridina rubra genome assembly.</title>
        <authorList>
            <person name="Smith C."/>
        </authorList>
    </citation>
    <scope>NUCLEOTIDE SEQUENCE [LARGE SCALE GENOMIC DNA]</scope>
    <source>
        <strain evidence="6">EP-1</strain>
        <tissue evidence="6">Whole</tissue>
    </source>
</reference>
<dbReference type="GO" id="GO:0046872">
    <property type="term" value="F:metal ion binding"/>
    <property type="evidence" value="ECO:0007669"/>
    <property type="project" value="UniProtKB-KW"/>
</dbReference>
<dbReference type="EMBL" id="JAXCGZ010013579">
    <property type="protein sequence ID" value="KAK7072259.1"/>
    <property type="molecule type" value="Genomic_DNA"/>
</dbReference>
<evidence type="ECO:0000313" key="7">
    <source>
        <dbReference type="Proteomes" id="UP001381693"/>
    </source>
</evidence>
<dbReference type="Gene3D" id="3.90.79.10">
    <property type="entry name" value="Nucleoside Triphosphate Pyrophosphohydrolase"/>
    <property type="match status" value="1"/>
</dbReference>
<dbReference type="Proteomes" id="UP001381693">
    <property type="component" value="Unassembled WGS sequence"/>
</dbReference>
<organism evidence="6 7">
    <name type="scientific">Halocaridina rubra</name>
    <name type="common">Hawaiian red shrimp</name>
    <dbReference type="NCBI Taxonomy" id="373956"/>
    <lineage>
        <taxon>Eukaryota</taxon>
        <taxon>Metazoa</taxon>
        <taxon>Ecdysozoa</taxon>
        <taxon>Arthropoda</taxon>
        <taxon>Crustacea</taxon>
        <taxon>Multicrustacea</taxon>
        <taxon>Malacostraca</taxon>
        <taxon>Eumalacostraca</taxon>
        <taxon>Eucarida</taxon>
        <taxon>Decapoda</taxon>
        <taxon>Pleocyemata</taxon>
        <taxon>Caridea</taxon>
        <taxon>Atyoidea</taxon>
        <taxon>Atyidae</taxon>
        <taxon>Halocaridina</taxon>
    </lineage>
</organism>
<keyword evidence="4" id="KW-0460">Magnesium</keyword>
<dbReference type="PANTHER" id="PTHR42904">
    <property type="entry name" value="NUDIX HYDROLASE, NUDC SUBFAMILY"/>
    <property type="match status" value="1"/>
</dbReference>
<keyword evidence="3 6" id="KW-0378">Hydrolase</keyword>
<feature type="domain" description="Nudix hydrolase" evidence="5">
    <location>
        <begin position="1"/>
        <end position="126"/>
    </location>
</feature>
<keyword evidence="7" id="KW-1185">Reference proteome</keyword>
<comment type="caution">
    <text evidence="6">The sequence shown here is derived from an EMBL/GenBank/DDBJ whole genome shotgun (WGS) entry which is preliminary data.</text>
</comment>
<dbReference type="Pfam" id="PF00293">
    <property type="entry name" value="NUDIX"/>
    <property type="match status" value="1"/>
</dbReference>
<dbReference type="PRINTS" id="PR00502">
    <property type="entry name" value="NUDIXFAMILY"/>
</dbReference>
<name>A0AAN8X571_HALRR</name>
<dbReference type="InterPro" id="IPR015797">
    <property type="entry name" value="NUDIX_hydrolase-like_dom_sf"/>
</dbReference>
<dbReference type="PANTHER" id="PTHR42904:SF1">
    <property type="entry name" value="NUCLEOSIDE DIPHOSPHATE-LINKED MOIETY X MOTIF 17"/>
    <property type="match status" value="1"/>
</dbReference>
<dbReference type="AlphaFoldDB" id="A0AAN8X571"/>
<sequence length="155" mass="17581">MRTFPRVWVPPGGHVEEGETFVEVGVRELKEETGIQLKPQEYVNCRVLGLWESVYPPVLYMGSPKRHHLVVYLHLKLDQNENDLHNRIKLDSNEVDACLWMTKNMAETVVYGSNSKPTEIIPITLVDPEGGRKSLLSHLCTICGGFPVCHYPSIL</sequence>
<evidence type="ECO:0000256" key="2">
    <source>
        <dbReference type="ARBA" id="ARBA00022723"/>
    </source>
</evidence>
<dbReference type="InterPro" id="IPR020476">
    <property type="entry name" value="Nudix_hydrolase"/>
</dbReference>
<evidence type="ECO:0000256" key="4">
    <source>
        <dbReference type="ARBA" id="ARBA00022842"/>
    </source>
</evidence>
<gene>
    <name evidence="6" type="primary">NUDT17</name>
    <name evidence="6" type="ORF">SK128_010691</name>
</gene>
<dbReference type="PROSITE" id="PS51462">
    <property type="entry name" value="NUDIX"/>
    <property type="match status" value="1"/>
</dbReference>
<keyword evidence="2" id="KW-0479">Metal-binding</keyword>
<protein>
    <submittedName>
        <fullName evidence="6">Hydrolase activity protein</fullName>
    </submittedName>
</protein>
<evidence type="ECO:0000313" key="6">
    <source>
        <dbReference type="EMBL" id="KAK7072259.1"/>
    </source>
</evidence>
<dbReference type="InterPro" id="IPR050241">
    <property type="entry name" value="NAD-cap_RNA_hydrolase_NudC"/>
</dbReference>
<dbReference type="GO" id="GO:0035529">
    <property type="term" value="F:NADH pyrophosphatase activity"/>
    <property type="evidence" value="ECO:0007669"/>
    <property type="project" value="TreeGrafter"/>
</dbReference>
<dbReference type="GO" id="GO:0005829">
    <property type="term" value="C:cytosol"/>
    <property type="evidence" value="ECO:0007669"/>
    <property type="project" value="TreeGrafter"/>
</dbReference>
<dbReference type="SUPFAM" id="SSF55811">
    <property type="entry name" value="Nudix"/>
    <property type="match status" value="1"/>
</dbReference>
<evidence type="ECO:0000256" key="3">
    <source>
        <dbReference type="ARBA" id="ARBA00022801"/>
    </source>
</evidence>
<dbReference type="GO" id="GO:0006742">
    <property type="term" value="P:NADP+ catabolic process"/>
    <property type="evidence" value="ECO:0007669"/>
    <property type="project" value="TreeGrafter"/>
</dbReference>
<proteinExistence type="predicted"/>
<dbReference type="GO" id="GO:0019677">
    <property type="term" value="P:NAD+ catabolic process"/>
    <property type="evidence" value="ECO:0007669"/>
    <property type="project" value="TreeGrafter"/>
</dbReference>
<evidence type="ECO:0000256" key="1">
    <source>
        <dbReference type="ARBA" id="ARBA00001946"/>
    </source>
</evidence>
<dbReference type="InterPro" id="IPR000086">
    <property type="entry name" value="NUDIX_hydrolase_dom"/>
</dbReference>